<evidence type="ECO:0000256" key="1">
    <source>
        <dbReference type="PROSITE-ProRule" id="PRU00176"/>
    </source>
</evidence>
<protein>
    <recommendedName>
        <fullName evidence="3">RRM domain-containing protein</fullName>
    </recommendedName>
</protein>
<evidence type="ECO:0000313" key="4">
    <source>
        <dbReference type="EMBL" id="KAF5958912.1"/>
    </source>
</evidence>
<accession>A0A7J7I1H6</accession>
<proteinExistence type="predicted"/>
<dbReference type="InterPro" id="IPR012677">
    <property type="entry name" value="Nucleotide-bd_a/b_plait_sf"/>
</dbReference>
<comment type="caution">
    <text evidence="4">The sequence shown here is derived from an EMBL/GenBank/DDBJ whole genome shotgun (WGS) entry which is preliminary data.</text>
</comment>
<keyword evidence="5" id="KW-1185">Reference proteome</keyword>
<organism evidence="4 5">
    <name type="scientific">Camellia sinensis</name>
    <name type="common">Tea plant</name>
    <name type="synonym">Thea sinensis</name>
    <dbReference type="NCBI Taxonomy" id="4442"/>
    <lineage>
        <taxon>Eukaryota</taxon>
        <taxon>Viridiplantae</taxon>
        <taxon>Streptophyta</taxon>
        <taxon>Embryophyta</taxon>
        <taxon>Tracheophyta</taxon>
        <taxon>Spermatophyta</taxon>
        <taxon>Magnoliopsida</taxon>
        <taxon>eudicotyledons</taxon>
        <taxon>Gunneridae</taxon>
        <taxon>Pentapetalae</taxon>
        <taxon>asterids</taxon>
        <taxon>Ericales</taxon>
        <taxon>Theaceae</taxon>
        <taxon>Camellia</taxon>
    </lineage>
</organism>
<reference evidence="4 5" key="2">
    <citation type="submission" date="2020-07" db="EMBL/GenBank/DDBJ databases">
        <title>Genome assembly of wild tea tree DASZ reveals pedigree and selection history of tea varieties.</title>
        <authorList>
            <person name="Zhang W."/>
        </authorList>
    </citation>
    <scope>NUCLEOTIDE SEQUENCE [LARGE SCALE GENOMIC DNA]</scope>
    <source>
        <strain evidence="5">cv. G240</strain>
        <tissue evidence="4">Leaf</tissue>
    </source>
</reference>
<dbReference type="Gene3D" id="3.30.70.330">
    <property type="match status" value="1"/>
</dbReference>
<evidence type="ECO:0000259" key="3">
    <source>
        <dbReference type="PROSITE" id="PS50102"/>
    </source>
</evidence>
<keyword evidence="2" id="KW-0812">Transmembrane</keyword>
<gene>
    <name evidence="4" type="ORF">HYC85_006137</name>
</gene>
<dbReference type="PROSITE" id="PS50102">
    <property type="entry name" value="RRM"/>
    <property type="match status" value="1"/>
</dbReference>
<dbReference type="SUPFAM" id="SSF54928">
    <property type="entry name" value="RNA-binding domain, RBD"/>
    <property type="match status" value="1"/>
</dbReference>
<evidence type="ECO:0000256" key="2">
    <source>
        <dbReference type="SAM" id="Phobius"/>
    </source>
</evidence>
<dbReference type="InterPro" id="IPR000504">
    <property type="entry name" value="RRM_dom"/>
</dbReference>
<name>A0A7J7I1H6_CAMSI</name>
<dbReference type="Proteomes" id="UP000593564">
    <property type="component" value="Unassembled WGS sequence"/>
</dbReference>
<dbReference type="InterPro" id="IPR036188">
    <property type="entry name" value="FAD/NAD-bd_sf"/>
</dbReference>
<dbReference type="GO" id="GO:0003723">
    <property type="term" value="F:RNA binding"/>
    <property type="evidence" value="ECO:0007669"/>
    <property type="project" value="UniProtKB-UniRule"/>
</dbReference>
<feature type="transmembrane region" description="Helical" evidence="2">
    <location>
        <begin position="37"/>
        <end position="54"/>
    </location>
</feature>
<dbReference type="AlphaFoldDB" id="A0A7J7I1H6"/>
<dbReference type="Gene3D" id="3.50.50.60">
    <property type="entry name" value="FAD/NAD(P)-binding domain"/>
    <property type="match status" value="1"/>
</dbReference>
<evidence type="ECO:0000313" key="5">
    <source>
        <dbReference type="Proteomes" id="UP000593564"/>
    </source>
</evidence>
<dbReference type="Pfam" id="PF00076">
    <property type="entry name" value="RRM_1"/>
    <property type="match status" value="1"/>
</dbReference>
<feature type="transmembrane region" description="Helical" evidence="2">
    <location>
        <begin position="12"/>
        <end position="31"/>
    </location>
</feature>
<dbReference type="InterPro" id="IPR035979">
    <property type="entry name" value="RBD_domain_sf"/>
</dbReference>
<feature type="domain" description="RRM" evidence="3">
    <location>
        <begin position="170"/>
        <end position="241"/>
    </location>
</feature>
<reference evidence="5" key="1">
    <citation type="journal article" date="2020" name="Nat. Commun.">
        <title>Genome assembly of wild tea tree DASZ reveals pedigree and selection history of tea varieties.</title>
        <authorList>
            <person name="Zhang W."/>
            <person name="Zhang Y."/>
            <person name="Qiu H."/>
            <person name="Guo Y."/>
            <person name="Wan H."/>
            <person name="Zhang X."/>
            <person name="Scossa F."/>
            <person name="Alseekh S."/>
            <person name="Zhang Q."/>
            <person name="Wang P."/>
            <person name="Xu L."/>
            <person name="Schmidt M.H."/>
            <person name="Jia X."/>
            <person name="Li D."/>
            <person name="Zhu A."/>
            <person name="Guo F."/>
            <person name="Chen W."/>
            <person name="Ni D."/>
            <person name="Usadel B."/>
            <person name="Fernie A.R."/>
            <person name="Wen W."/>
        </authorList>
    </citation>
    <scope>NUCLEOTIDE SEQUENCE [LARGE SCALE GENOMIC DNA]</scope>
    <source>
        <strain evidence="5">cv. G240</strain>
    </source>
</reference>
<sequence>MDLRWQSWCSLESVSMAEGGLGMVAAVMIGVFLDRRVLFYILPIFSFVLLYSNLPHKDHERRQAITAAGLGCIAALSVERYLASNNLLVEFHQYLKTVGTSSKRICKITSSNADDSHYRICIEPRHCLREEVQIHCLSILGIQPGALLNKVLELGMNFRTADDMSAILAGREWVAEYMSYSTTETCLRKENFGQIAEVKLVMDEKVKRSKGYASIQYTSQDDALLALESMDHKVLSPESKQGVKEFLTEIRSSSMAVAWMKIIEFWSTTTLRITALRKHLLVEVTVASSLVGEHELEFALGLHGDLPFFMRKCDHISFIEISKLAIFSSTKT</sequence>
<dbReference type="EMBL" id="JACBKZ010000002">
    <property type="protein sequence ID" value="KAF5958912.1"/>
    <property type="molecule type" value="Genomic_DNA"/>
</dbReference>
<keyword evidence="1" id="KW-0694">RNA-binding</keyword>
<keyword evidence="2" id="KW-1133">Transmembrane helix</keyword>
<keyword evidence="2" id="KW-0472">Membrane</keyword>